<name>A0AAV4AEV8_9GAST</name>
<evidence type="ECO:0000313" key="1">
    <source>
        <dbReference type="EMBL" id="GFO05798.1"/>
    </source>
</evidence>
<dbReference type="Proteomes" id="UP000735302">
    <property type="component" value="Unassembled WGS sequence"/>
</dbReference>
<organism evidence="1 2">
    <name type="scientific">Plakobranchus ocellatus</name>
    <dbReference type="NCBI Taxonomy" id="259542"/>
    <lineage>
        <taxon>Eukaryota</taxon>
        <taxon>Metazoa</taxon>
        <taxon>Spiralia</taxon>
        <taxon>Lophotrochozoa</taxon>
        <taxon>Mollusca</taxon>
        <taxon>Gastropoda</taxon>
        <taxon>Heterobranchia</taxon>
        <taxon>Euthyneura</taxon>
        <taxon>Panpulmonata</taxon>
        <taxon>Sacoglossa</taxon>
        <taxon>Placobranchoidea</taxon>
        <taxon>Plakobranchidae</taxon>
        <taxon>Plakobranchus</taxon>
    </lineage>
</organism>
<proteinExistence type="predicted"/>
<dbReference type="EMBL" id="BLXT01003752">
    <property type="protein sequence ID" value="GFO05798.1"/>
    <property type="molecule type" value="Genomic_DNA"/>
</dbReference>
<gene>
    <name evidence="1" type="ORF">PoB_003230300</name>
</gene>
<accession>A0AAV4AEV8</accession>
<dbReference type="AlphaFoldDB" id="A0AAV4AEV8"/>
<reference evidence="1 2" key="1">
    <citation type="journal article" date="2021" name="Elife">
        <title>Chloroplast acquisition without the gene transfer in kleptoplastic sea slugs, Plakobranchus ocellatus.</title>
        <authorList>
            <person name="Maeda T."/>
            <person name="Takahashi S."/>
            <person name="Yoshida T."/>
            <person name="Shimamura S."/>
            <person name="Takaki Y."/>
            <person name="Nagai Y."/>
            <person name="Toyoda A."/>
            <person name="Suzuki Y."/>
            <person name="Arimoto A."/>
            <person name="Ishii H."/>
            <person name="Satoh N."/>
            <person name="Nishiyama T."/>
            <person name="Hasebe M."/>
            <person name="Maruyama T."/>
            <person name="Minagawa J."/>
            <person name="Obokata J."/>
            <person name="Shigenobu S."/>
        </authorList>
    </citation>
    <scope>NUCLEOTIDE SEQUENCE [LARGE SCALE GENOMIC DNA]</scope>
</reference>
<protein>
    <submittedName>
        <fullName evidence="1">Uncharacterized protein</fullName>
    </submittedName>
</protein>
<sequence>MVYVLEQAASTQDLNYLRNITACSGTASSDRDYFLNNVTYFAVSSATCLTYFYHTEGYDDCLRIINNITSVFIDVKLVGVAELTAFNDDFQALETIVTSCYDEATYLWWALASAYVLLIDILPKVSEELILCTALTHAQLVSSGGEYASCDVSQTSSTAELTSRHAELCGELNTHLYRLVYYIGRGLANSANWDIPASTGRK</sequence>
<comment type="caution">
    <text evidence="1">The sequence shown here is derived from an EMBL/GenBank/DDBJ whole genome shotgun (WGS) entry which is preliminary data.</text>
</comment>
<evidence type="ECO:0000313" key="2">
    <source>
        <dbReference type="Proteomes" id="UP000735302"/>
    </source>
</evidence>
<keyword evidence="2" id="KW-1185">Reference proteome</keyword>